<keyword evidence="3" id="KW-1185">Reference proteome</keyword>
<dbReference type="SUPFAM" id="SSF81383">
    <property type="entry name" value="F-box domain"/>
    <property type="match status" value="1"/>
</dbReference>
<sequence length="335" mass="37691">MDDLPALPILEVSSLVHSLSLTDDLPAQVSRLLGLPEELIVNTLSRINSNSRLLALPEELTVNILSRLNSDDLARCRAVSKAFPDICTKVRSVNLLCSLDRYTNSGQPITPFKEIVTRDVDLILRTSDVDSISIGVEERANHQPLDIELDDLHLTEVSFVDPLLKKVSEGLASLSISDYRMHSYRQCSGVLFLISMFCNNLRKLVLKNAWLTTYRLDPMPKLNSLTLAFVRLDDQDLSTVNRCCPSLRILELIMVEGLEKPQINLLHLRSCRYVGFSSATMPLIHAPNLTGIEIGFGPQIDKIISRKIDLRPEVLSYPESVPFTFARNYWSRYGV</sequence>
<evidence type="ECO:0000313" key="3">
    <source>
        <dbReference type="Proteomes" id="UP000626092"/>
    </source>
</evidence>
<accession>A0A834LLX1</accession>
<dbReference type="Gene3D" id="3.80.10.10">
    <property type="entry name" value="Ribonuclease Inhibitor"/>
    <property type="match status" value="1"/>
</dbReference>
<dbReference type="InterPro" id="IPR036047">
    <property type="entry name" value="F-box-like_dom_sf"/>
</dbReference>
<evidence type="ECO:0000259" key="1">
    <source>
        <dbReference type="PROSITE" id="PS50181"/>
    </source>
</evidence>
<reference evidence="2" key="1">
    <citation type="submission" date="2019-11" db="EMBL/GenBank/DDBJ databases">
        <authorList>
            <person name="Liu Y."/>
            <person name="Hou J."/>
            <person name="Li T.-Q."/>
            <person name="Guan C.-H."/>
            <person name="Wu X."/>
            <person name="Wu H.-Z."/>
            <person name="Ling F."/>
            <person name="Zhang R."/>
            <person name="Shi X.-G."/>
            <person name="Ren J.-P."/>
            <person name="Chen E.-F."/>
            <person name="Sun J.-M."/>
        </authorList>
    </citation>
    <scope>NUCLEOTIDE SEQUENCE</scope>
    <source>
        <strain evidence="2">Adult_tree_wgs_1</strain>
        <tissue evidence="2">Leaves</tissue>
    </source>
</reference>
<dbReference type="EMBL" id="WJXA01000005">
    <property type="protein sequence ID" value="KAF7144382.1"/>
    <property type="molecule type" value="Genomic_DNA"/>
</dbReference>
<name>A0A834LLX1_RHOSS</name>
<protein>
    <recommendedName>
        <fullName evidence="1">F-box domain-containing protein</fullName>
    </recommendedName>
</protein>
<dbReference type="OrthoDB" id="2242903at2759"/>
<comment type="caution">
    <text evidence="2">The sequence shown here is derived from an EMBL/GenBank/DDBJ whole genome shotgun (WGS) entry which is preliminary data.</text>
</comment>
<feature type="domain" description="F-box" evidence="1">
    <location>
        <begin position="50"/>
        <end position="86"/>
    </location>
</feature>
<evidence type="ECO:0000313" key="2">
    <source>
        <dbReference type="EMBL" id="KAF7144382.1"/>
    </source>
</evidence>
<dbReference type="SUPFAM" id="SSF52047">
    <property type="entry name" value="RNI-like"/>
    <property type="match status" value="1"/>
</dbReference>
<gene>
    <name evidence="2" type="ORF">RHSIM_Rhsim05G0031700</name>
</gene>
<organism evidence="2 3">
    <name type="scientific">Rhododendron simsii</name>
    <name type="common">Sims's rhododendron</name>
    <dbReference type="NCBI Taxonomy" id="118357"/>
    <lineage>
        <taxon>Eukaryota</taxon>
        <taxon>Viridiplantae</taxon>
        <taxon>Streptophyta</taxon>
        <taxon>Embryophyta</taxon>
        <taxon>Tracheophyta</taxon>
        <taxon>Spermatophyta</taxon>
        <taxon>Magnoliopsida</taxon>
        <taxon>eudicotyledons</taxon>
        <taxon>Gunneridae</taxon>
        <taxon>Pentapetalae</taxon>
        <taxon>asterids</taxon>
        <taxon>Ericales</taxon>
        <taxon>Ericaceae</taxon>
        <taxon>Ericoideae</taxon>
        <taxon>Rhodoreae</taxon>
        <taxon>Rhododendron</taxon>
    </lineage>
</organism>
<dbReference type="PROSITE" id="PS50181">
    <property type="entry name" value="FBOX"/>
    <property type="match status" value="1"/>
</dbReference>
<dbReference type="PANTHER" id="PTHR31215">
    <property type="entry name" value="OS05G0510400 PROTEIN-RELATED"/>
    <property type="match status" value="1"/>
</dbReference>
<proteinExistence type="predicted"/>
<dbReference type="InterPro" id="IPR032675">
    <property type="entry name" value="LRR_dom_sf"/>
</dbReference>
<dbReference type="SMART" id="SM00256">
    <property type="entry name" value="FBOX"/>
    <property type="match status" value="1"/>
</dbReference>
<dbReference type="InterPro" id="IPR044809">
    <property type="entry name" value="AUF1-like"/>
</dbReference>
<dbReference type="InterPro" id="IPR055411">
    <property type="entry name" value="LRR_FXL15/At3g58940/PEG3-like"/>
</dbReference>
<dbReference type="Pfam" id="PF12937">
    <property type="entry name" value="F-box-like"/>
    <property type="match status" value="1"/>
</dbReference>
<dbReference type="AlphaFoldDB" id="A0A834LLX1"/>
<dbReference type="Gene3D" id="1.20.1280.50">
    <property type="match status" value="1"/>
</dbReference>
<dbReference type="Proteomes" id="UP000626092">
    <property type="component" value="Unassembled WGS sequence"/>
</dbReference>
<dbReference type="InterPro" id="IPR001810">
    <property type="entry name" value="F-box_dom"/>
</dbReference>
<dbReference type="Pfam" id="PF24758">
    <property type="entry name" value="LRR_At5g56370"/>
    <property type="match status" value="1"/>
</dbReference>
<dbReference type="CDD" id="cd09917">
    <property type="entry name" value="F-box_SF"/>
    <property type="match status" value="1"/>
</dbReference>